<protein>
    <submittedName>
        <fullName evidence="1">Uncharacterized protein</fullName>
    </submittedName>
</protein>
<gene>
    <name evidence="1" type="ORF">ASB58_10965</name>
</gene>
<reference evidence="1 2" key="1">
    <citation type="journal article" date="2018" name="Syst. Appl. Microbiol.">
        <title>Pseudomonas gallaeciensis sp. nov., isolated from crude-oil-contaminated intertidal sand samples after the Prestige oil spill.</title>
        <authorList>
            <person name="Mulet M."/>
            <person name="Sanchez D."/>
            <person name="Rodriguez A.C."/>
            <person name="Nogales B."/>
            <person name="Bosch R."/>
            <person name="Busquets A."/>
            <person name="Gomila M."/>
            <person name="Lalucat J."/>
            <person name="Garcia-Valdes E."/>
        </authorList>
    </citation>
    <scope>NUCLEOTIDE SEQUENCE [LARGE SCALE GENOMIC DNA]</scope>
    <source>
        <strain evidence="1 2">V113</strain>
    </source>
</reference>
<sequence>MRIELELTPQQVHALLEAARQQYRLRYQDEFWKERYSHLPHGLRHGSILAHCPDMAANKKLLGALVHALGQDTQPARVTP</sequence>
<evidence type="ECO:0000313" key="2">
    <source>
        <dbReference type="Proteomes" id="UP000265411"/>
    </source>
</evidence>
<dbReference type="RefSeq" id="WP_118130759.1">
    <property type="nucleotide sequence ID" value="NZ_LMAZ01000003.1"/>
</dbReference>
<dbReference type="OrthoDB" id="6900326at2"/>
<accession>A0A395R2R8</accession>
<keyword evidence="2" id="KW-1185">Reference proteome</keyword>
<comment type="caution">
    <text evidence="1">The sequence shown here is derived from an EMBL/GenBank/DDBJ whole genome shotgun (WGS) entry which is preliminary data.</text>
</comment>
<evidence type="ECO:0000313" key="1">
    <source>
        <dbReference type="EMBL" id="RGP54393.1"/>
    </source>
</evidence>
<organism evidence="1 2">
    <name type="scientific">Pseudomonas abyssi</name>
    <dbReference type="NCBI Taxonomy" id="170540"/>
    <lineage>
        <taxon>Bacteria</taxon>
        <taxon>Pseudomonadati</taxon>
        <taxon>Pseudomonadota</taxon>
        <taxon>Gammaproteobacteria</taxon>
        <taxon>Pseudomonadales</taxon>
        <taxon>Pseudomonadaceae</taxon>
        <taxon>Pseudomonas</taxon>
    </lineage>
</organism>
<dbReference type="AlphaFoldDB" id="A0A395R2R8"/>
<dbReference type="Proteomes" id="UP000265411">
    <property type="component" value="Unassembled WGS sequence"/>
</dbReference>
<proteinExistence type="predicted"/>
<dbReference type="EMBL" id="LMAZ01000003">
    <property type="protein sequence ID" value="RGP54393.1"/>
    <property type="molecule type" value="Genomic_DNA"/>
</dbReference>
<name>A0A395R2R8_9PSED</name>